<dbReference type="Gene3D" id="3.40.50.1000">
    <property type="entry name" value="HAD superfamily/HAD-like"/>
    <property type="match status" value="2"/>
</dbReference>
<dbReference type="Pfam" id="PF13344">
    <property type="entry name" value="Hydrolase_6"/>
    <property type="match status" value="1"/>
</dbReference>
<evidence type="ECO:0000256" key="4">
    <source>
        <dbReference type="ARBA" id="ARBA00069197"/>
    </source>
</evidence>
<name>A0AAD9XYF1_COLKA</name>
<sequence>MPMALLAPRPHRLSLTLPPRVSIISCWHRRPVLRRQPRPANRPIGRWPSNLTLTPVHLSSSSAIPKPPLLQTHSSTHRIRSVDFVENTRRSKVTMSQTPKYLTGDPAAIQEFLDKFDTFLLDCDGVLWSGDHLFDGIRETLAFLRSRGKRTVFVTNNSTKSRPDYHKKFAALDIPSEVEDIFGSAYSSAVYISRILQLPEGKRKVFVIGEAGIEAELRAEGVDFIGGTDPALRRDIGPEDFAGIADGSLLDPEVGVVLAGLDFHINYLKLSLGYQYLRRGAVFLATNTDSTLPMSHTFFPGAGSISIPLINMSQQQPLALGKPSQAMMDAVEGKFQLNRERTCMIGDRLDTDIKFGREGKLGGTLAVLTGVHKKEDWEKEGAAAVPAYYVDSLASLNLDA</sequence>
<evidence type="ECO:0000313" key="5">
    <source>
        <dbReference type="EMBL" id="KAK2729157.1"/>
    </source>
</evidence>
<dbReference type="InterPro" id="IPR006357">
    <property type="entry name" value="HAD-SF_hydro_IIA"/>
</dbReference>
<dbReference type="Proteomes" id="UP001281614">
    <property type="component" value="Unassembled WGS sequence"/>
</dbReference>
<dbReference type="InterPro" id="IPR023214">
    <property type="entry name" value="HAD_sf"/>
</dbReference>
<dbReference type="GO" id="GO:0004035">
    <property type="term" value="F:alkaline phosphatase activity"/>
    <property type="evidence" value="ECO:0007669"/>
    <property type="project" value="UniProtKB-ARBA"/>
</dbReference>
<dbReference type="GO" id="GO:0005737">
    <property type="term" value="C:cytoplasm"/>
    <property type="evidence" value="ECO:0007669"/>
    <property type="project" value="TreeGrafter"/>
</dbReference>
<keyword evidence="1" id="KW-0378">Hydrolase</keyword>
<dbReference type="PANTHER" id="PTHR19288">
    <property type="entry name" value="4-NITROPHENYLPHOSPHATASE-RELATED"/>
    <property type="match status" value="1"/>
</dbReference>
<dbReference type="NCBIfam" id="TIGR01452">
    <property type="entry name" value="PGP_euk"/>
    <property type="match status" value="1"/>
</dbReference>
<gene>
    <name evidence="5" type="ORF">CKAH01_10470</name>
</gene>
<dbReference type="SUPFAM" id="SSF56784">
    <property type="entry name" value="HAD-like"/>
    <property type="match status" value="1"/>
</dbReference>
<evidence type="ECO:0000256" key="3">
    <source>
        <dbReference type="ARBA" id="ARBA00066659"/>
    </source>
</evidence>
<dbReference type="EMBL" id="VYYT01000832">
    <property type="protein sequence ID" value="KAK2729157.1"/>
    <property type="molecule type" value="Genomic_DNA"/>
</dbReference>
<dbReference type="AlphaFoldDB" id="A0AAD9XYF1"/>
<dbReference type="GO" id="GO:0008967">
    <property type="term" value="F:phosphoglycolate phosphatase activity"/>
    <property type="evidence" value="ECO:0007669"/>
    <property type="project" value="TreeGrafter"/>
</dbReference>
<evidence type="ECO:0000313" key="6">
    <source>
        <dbReference type="Proteomes" id="UP001281614"/>
    </source>
</evidence>
<organism evidence="5 6">
    <name type="scientific">Colletotrichum kahawae</name>
    <name type="common">Coffee berry disease fungus</name>
    <dbReference type="NCBI Taxonomy" id="34407"/>
    <lineage>
        <taxon>Eukaryota</taxon>
        <taxon>Fungi</taxon>
        <taxon>Dikarya</taxon>
        <taxon>Ascomycota</taxon>
        <taxon>Pezizomycotina</taxon>
        <taxon>Sordariomycetes</taxon>
        <taxon>Hypocreomycetidae</taxon>
        <taxon>Glomerellales</taxon>
        <taxon>Glomerellaceae</taxon>
        <taxon>Colletotrichum</taxon>
        <taxon>Colletotrichum gloeosporioides species complex</taxon>
    </lineage>
</organism>
<dbReference type="NCBIfam" id="TIGR01460">
    <property type="entry name" value="HAD-SF-IIA"/>
    <property type="match status" value="1"/>
</dbReference>
<reference evidence="5" key="1">
    <citation type="submission" date="2023-02" db="EMBL/GenBank/DDBJ databases">
        <title>Colletotrichum kahawae CIFC_Que2 genome sequencing and assembly.</title>
        <authorList>
            <person name="Baroncelli R."/>
        </authorList>
    </citation>
    <scope>NUCLEOTIDE SEQUENCE</scope>
    <source>
        <strain evidence="5">CIFC_Que2</strain>
    </source>
</reference>
<keyword evidence="6" id="KW-1185">Reference proteome</keyword>
<dbReference type="InterPro" id="IPR006349">
    <property type="entry name" value="PGP_euk"/>
</dbReference>
<comment type="caution">
    <text evidence="5">The sequence shown here is derived from an EMBL/GenBank/DDBJ whole genome shotgun (WGS) entry which is preliminary data.</text>
</comment>
<accession>A0AAD9XYF1</accession>
<dbReference type="InterPro" id="IPR036412">
    <property type="entry name" value="HAD-like_sf"/>
</dbReference>
<dbReference type="PANTHER" id="PTHR19288:SF46">
    <property type="entry name" value="HALOACID DEHALOGENASE-LIKE HYDROLASE DOMAIN-CONTAINING PROTEIN 2"/>
    <property type="match status" value="1"/>
</dbReference>
<evidence type="ECO:0000256" key="2">
    <source>
        <dbReference type="ARBA" id="ARBA00050247"/>
    </source>
</evidence>
<evidence type="ECO:0000256" key="1">
    <source>
        <dbReference type="ARBA" id="ARBA00022801"/>
    </source>
</evidence>
<dbReference type="EC" id="3.1.3.41" evidence="3"/>
<comment type="catalytic activity">
    <reaction evidence="2">
        <text>4-nitrophenyl phosphate + H2O = 4-nitrophenol + phosphate + H(+)</text>
        <dbReference type="Rhea" id="RHEA:21664"/>
        <dbReference type="ChEBI" id="CHEBI:15377"/>
        <dbReference type="ChEBI" id="CHEBI:15378"/>
        <dbReference type="ChEBI" id="CHEBI:43474"/>
        <dbReference type="ChEBI" id="CHEBI:57917"/>
        <dbReference type="ChEBI" id="CHEBI:61146"/>
        <dbReference type="EC" id="3.1.3.41"/>
    </reaction>
</comment>
<dbReference type="FunFam" id="3.40.50.1000:FF:000039">
    <property type="entry name" value="Phosphoglycolate phosphatase"/>
    <property type="match status" value="1"/>
</dbReference>
<dbReference type="Pfam" id="PF13242">
    <property type="entry name" value="Hydrolase_like"/>
    <property type="match status" value="1"/>
</dbReference>
<proteinExistence type="predicted"/>
<protein>
    <recommendedName>
        <fullName evidence="4">4-nitrophenylphosphatase</fullName>
        <ecNumber evidence="3">3.1.3.41</ecNumber>
    </recommendedName>
</protein>